<evidence type="ECO:0008006" key="9">
    <source>
        <dbReference type="Google" id="ProtNLM"/>
    </source>
</evidence>
<proteinExistence type="predicted"/>
<protein>
    <recommendedName>
        <fullName evidence="9">Major facilitator superfamily (MFS) profile domain-containing protein</fullName>
    </recommendedName>
</protein>
<dbReference type="GO" id="GO:0016020">
    <property type="term" value="C:membrane"/>
    <property type="evidence" value="ECO:0007669"/>
    <property type="project" value="UniProtKB-SubCell"/>
</dbReference>
<sequence length="209" mass="21825">MEPLQLRGPSRGDVRGHGAGWSSGLAARPAPLSILLYSPLVFRNAGMASNDAALGATVAVGVVKTCFILVATLLADRAGRRPLLLASTAGVAAALVSVALTLCPRVVGVVVASDGDGVRRVGAGLRGGVLGSPWAPKITGPAQVTCALVSVTFISLANWITMAGCFFLYAGPAVAACMFVYVRVPETKGRRLEDMDVLFDIRWIMYLRQ</sequence>
<dbReference type="AlphaFoldDB" id="A0A5J9VKF7"/>
<comment type="caution">
    <text evidence="7">The sequence shown here is derived from an EMBL/GenBank/DDBJ whole genome shotgun (WGS) entry which is preliminary data.</text>
</comment>
<dbReference type="Gene3D" id="1.20.1250.20">
    <property type="entry name" value="MFS general substrate transporter like domains"/>
    <property type="match status" value="2"/>
</dbReference>
<evidence type="ECO:0000256" key="2">
    <source>
        <dbReference type="ARBA" id="ARBA00022448"/>
    </source>
</evidence>
<feature type="transmembrane region" description="Helical" evidence="6">
    <location>
        <begin position="159"/>
        <end position="182"/>
    </location>
</feature>
<evidence type="ECO:0000313" key="7">
    <source>
        <dbReference type="EMBL" id="TVU35934.1"/>
    </source>
</evidence>
<dbReference type="PANTHER" id="PTHR48020:SF49">
    <property type="entry name" value="SUGAR TRANSPORTER"/>
    <property type="match status" value="1"/>
</dbReference>
<dbReference type="GO" id="GO:0022857">
    <property type="term" value="F:transmembrane transporter activity"/>
    <property type="evidence" value="ECO:0007669"/>
    <property type="project" value="InterPro"/>
</dbReference>
<gene>
    <name evidence="7" type="ORF">EJB05_17841</name>
</gene>
<feature type="transmembrane region" description="Helical" evidence="6">
    <location>
        <begin position="52"/>
        <end position="75"/>
    </location>
</feature>
<name>A0A5J9VKF7_9POAL</name>
<dbReference type="Gramene" id="TVU35934">
    <property type="protein sequence ID" value="TVU35934"/>
    <property type="gene ID" value="EJB05_17841"/>
</dbReference>
<reference evidence="7 8" key="1">
    <citation type="journal article" date="2019" name="Sci. Rep.">
        <title>A high-quality genome of Eragrostis curvula grass provides insights into Poaceae evolution and supports new strategies to enhance forage quality.</title>
        <authorList>
            <person name="Carballo J."/>
            <person name="Santos B.A.C.M."/>
            <person name="Zappacosta D."/>
            <person name="Garbus I."/>
            <person name="Selva J.P."/>
            <person name="Gallo C.A."/>
            <person name="Diaz A."/>
            <person name="Albertini E."/>
            <person name="Caccamo M."/>
            <person name="Echenique V."/>
        </authorList>
    </citation>
    <scope>NUCLEOTIDE SEQUENCE [LARGE SCALE GENOMIC DNA]</scope>
    <source>
        <strain evidence="8">cv. Victoria</strain>
        <tissue evidence="7">Leaf</tissue>
    </source>
</reference>
<feature type="non-terminal residue" evidence="7">
    <location>
        <position position="1"/>
    </location>
</feature>
<dbReference type="EMBL" id="RWGY01000009">
    <property type="protein sequence ID" value="TVU35934.1"/>
    <property type="molecule type" value="Genomic_DNA"/>
</dbReference>
<evidence type="ECO:0000313" key="8">
    <source>
        <dbReference type="Proteomes" id="UP000324897"/>
    </source>
</evidence>
<keyword evidence="8" id="KW-1185">Reference proteome</keyword>
<evidence type="ECO:0000256" key="4">
    <source>
        <dbReference type="ARBA" id="ARBA00022989"/>
    </source>
</evidence>
<dbReference type="InterPro" id="IPR050814">
    <property type="entry name" value="Myo-inositol_Transporter"/>
</dbReference>
<keyword evidence="4 6" id="KW-1133">Transmembrane helix</keyword>
<dbReference type="Proteomes" id="UP000324897">
    <property type="component" value="Unassembled WGS sequence"/>
</dbReference>
<comment type="subcellular location">
    <subcellularLocation>
        <location evidence="1">Membrane</location>
    </subcellularLocation>
</comment>
<evidence type="ECO:0000256" key="1">
    <source>
        <dbReference type="ARBA" id="ARBA00004370"/>
    </source>
</evidence>
<keyword evidence="5 6" id="KW-0472">Membrane</keyword>
<evidence type="ECO:0000256" key="5">
    <source>
        <dbReference type="ARBA" id="ARBA00023136"/>
    </source>
</evidence>
<dbReference type="Pfam" id="PF00083">
    <property type="entry name" value="Sugar_tr"/>
    <property type="match status" value="2"/>
</dbReference>
<dbReference type="OrthoDB" id="4142200at2759"/>
<evidence type="ECO:0000256" key="6">
    <source>
        <dbReference type="SAM" id="Phobius"/>
    </source>
</evidence>
<keyword evidence="3 6" id="KW-0812">Transmembrane</keyword>
<dbReference type="PANTHER" id="PTHR48020">
    <property type="entry name" value="PROTON MYO-INOSITOL COTRANSPORTER"/>
    <property type="match status" value="1"/>
</dbReference>
<dbReference type="InterPro" id="IPR036259">
    <property type="entry name" value="MFS_trans_sf"/>
</dbReference>
<keyword evidence="2" id="KW-0813">Transport</keyword>
<accession>A0A5J9VKF7</accession>
<feature type="transmembrane region" description="Helical" evidence="6">
    <location>
        <begin position="82"/>
        <end position="102"/>
    </location>
</feature>
<evidence type="ECO:0000256" key="3">
    <source>
        <dbReference type="ARBA" id="ARBA00022692"/>
    </source>
</evidence>
<dbReference type="InterPro" id="IPR005828">
    <property type="entry name" value="MFS_sugar_transport-like"/>
</dbReference>
<organism evidence="7 8">
    <name type="scientific">Eragrostis curvula</name>
    <name type="common">weeping love grass</name>
    <dbReference type="NCBI Taxonomy" id="38414"/>
    <lineage>
        <taxon>Eukaryota</taxon>
        <taxon>Viridiplantae</taxon>
        <taxon>Streptophyta</taxon>
        <taxon>Embryophyta</taxon>
        <taxon>Tracheophyta</taxon>
        <taxon>Spermatophyta</taxon>
        <taxon>Magnoliopsida</taxon>
        <taxon>Liliopsida</taxon>
        <taxon>Poales</taxon>
        <taxon>Poaceae</taxon>
        <taxon>PACMAD clade</taxon>
        <taxon>Chloridoideae</taxon>
        <taxon>Eragrostideae</taxon>
        <taxon>Eragrostidinae</taxon>
        <taxon>Eragrostis</taxon>
    </lineage>
</organism>
<dbReference type="SUPFAM" id="SSF103473">
    <property type="entry name" value="MFS general substrate transporter"/>
    <property type="match status" value="1"/>
</dbReference>